<evidence type="ECO:0000313" key="3">
    <source>
        <dbReference type="Proteomes" id="UP000654075"/>
    </source>
</evidence>
<proteinExistence type="predicted"/>
<evidence type="ECO:0000313" key="2">
    <source>
        <dbReference type="EMBL" id="CAE8613213.1"/>
    </source>
</evidence>
<dbReference type="AlphaFoldDB" id="A0A813FMB2"/>
<accession>A0A813FMB2</accession>
<feature type="non-terminal residue" evidence="2">
    <location>
        <position position="1"/>
    </location>
</feature>
<reference evidence="2" key="1">
    <citation type="submission" date="2021-02" db="EMBL/GenBank/DDBJ databases">
        <authorList>
            <person name="Dougan E. K."/>
            <person name="Rhodes N."/>
            <person name="Thang M."/>
            <person name="Chan C."/>
        </authorList>
    </citation>
    <scope>NUCLEOTIDE SEQUENCE</scope>
</reference>
<comment type="caution">
    <text evidence="2">The sequence shown here is derived from an EMBL/GenBank/DDBJ whole genome shotgun (WGS) entry which is preliminary data.</text>
</comment>
<evidence type="ECO:0000256" key="1">
    <source>
        <dbReference type="SAM" id="MobiDB-lite"/>
    </source>
</evidence>
<dbReference type="Proteomes" id="UP000654075">
    <property type="component" value="Unassembled WGS sequence"/>
</dbReference>
<feature type="region of interest" description="Disordered" evidence="1">
    <location>
        <begin position="1"/>
        <end position="50"/>
    </location>
</feature>
<organism evidence="2 3">
    <name type="scientific">Polarella glacialis</name>
    <name type="common">Dinoflagellate</name>
    <dbReference type="NCBI Taxonomy" id="89957"/>
    <lineage>
        <taxon>Eukaryota</taxon>
        <taxon>Sar</taxon>
        <taxon>Alveolata</taxon>
        <taxon>Dinophyceae</taxon>
        <taxon>Suessiales</taxon>
        <taxon>Suessiaceae</taxon>
        <taxon>Polarella</taxon>
    </lineage>
</organism>
<feature type="non-terminal residue" evidence="2">
    <location>
        <position position="50"/>
    </location>
</feature>
<gene>
    <name evidence="2" type="ORF">PGLA1383_LOCUS30990</name>
</gene>
<name>A0A813FMB2_POLGL</name>
<dbReference type="EMBL" id="CAJNNV010025220">
    <property type="protein sequence ID" value="CAE8613213.1"/>
    <property type="molecule type" value="Genomic_DNA"/>
</dbReference>
<sequence>LREDLLPRSPAGFGALTRGNSGSPRLRPAPAPGSCSTPTRRISDGRRSRE</sequence>
<protein>
    <submittedName>
        <fullName evidence="2">Uncharacterized protein</fullName>
    </submittedName>
</protein>
<keyword evidence="3" id="KW-1185">Reference proteome</keyword>
<feature type="compositionally biased region" description="Basic and acidic residues" evidence="1">
    <location>
        <begin position="41"/>
        <end position="50"/>
    </location>
</feature>